<evidence type="ECO:0000313" key="2">
    <source>
        <dbReference type="EMBL" id="OMP68183.1"/>
    </source>
</evidence>
<dbReference type="Proteomes" id="UP000188613">
    <property type="component" value="Unassembled WGS sequence"/>
</dbReference>
<accession>A0A1V2AB09</accession>
<keyword evidence="3" id="KW-1185">Reference proteome</keyword>
<dbReference type="STRING" id="1714355.BTO28_02660"/>
<organism evidence="2 3">
    <name type="scientific">Domibacillus epiphyticus</name>
    <dbReference type="NCBI Taxonomy" id="1714355"/>
    <lineage>
        <taxon>Bacteria</taxon>
        <taxon>Bacillati</taxon>
        <taxon>Bacillota</taxon>
        <taxon>Bacilli</taxon>
        <taxon>Bacillales</taxon>
        <taxon>Bacillaceae</taxon>
        <taxon>Domibacillus</taxon>
    </lineage>
</organism>
<sequence>MGEVKNDKEAYILSDHHVNSEEPFEFESLEEQDYAEFLNDATETQQPYHYPRPRPPYHYPRPRPRPRPYYPYYPYPPYYPYYPYYPGYDYGYGYGDDRRDRRGYDWGSE</sequence>
<dbReference type="AlphaFoldDB" id="A0A1V2AB09"/>
<reference evidence="2 3" key="1">
    <citation type="submission" date="2016-12" db="EMBL/GenBank/DDBJ databases">
        <title>Domibacillus sp. SAB 38T whole genome sequencing.</title>
        <authorList>
            <person name="Verma A."/>
            <person name="Ojha A.K."/>
            <person name="Krishnamurthi S."/>
        </authorList>
    </citation>
    <scope>NUCLEOTIDE SEQUENCE [LARGE SCALE GENOMIC DNA]</scope>
    <source>
        <strain evidence="2 3">SAB 38</strain>
    </source>
</reference>
<evidence type="ECO:0000256" key="1">
    <source>
        <dbReference type="SAM" id="MobiDB-lite"/>
    </source>
</evidence>
<gene>
    <name evidence="2" type="ORF">BTO28_02660</name>
</gene>
<protein>
    <submittedName>
        <fullName evidence="2">Uncharacterized protein</fullName>
    </submittedName>
</protein>
<feature type="region of interest" description="Disordered" evidence="1">
    <location>
        <begin position="37"/>
        <end position="67"/>
    </location>
</feature>
<proteinExistence type="predicted"/>
<evidence type="ECO:0000313" key="3">
    <source>
        <dbReference type="Proteomes" id="UP000188613"/>
    </source>
</evidence>
<name>A0A1V2AB09_9BACI</name>
<comment type="caution">
    <text evidence="2">The sequence shown here is derived from an EMBL/GenBank/DDBJ whole genome shotgun (WGS) entry which is preliminary data.</text>
</comment>
<dbReference type="EMBL" id="MSFI01000005">
    <property type="protein sequence ID" value="OMP68183.1"/>
    <property type="molecule type" value="Genomic_DNA"/>
</dbReference>